<keyword evidence="4" id="KW-0472">Membrane</keyword>
<keyword evidence="4" id="KW-0812">Transmembrane</keyword>
<dbReference type="PROSITE" id="PS50109">
    <property type="entry name" value="HIS_KIN"/>
    <property type="match status" value="1"/>
</dbReference>
<dbReference type="GO" id="GO:0016301">
    <property type="term" value="F:kinase activity"/>
    <property type="evidence" value="ECO:0007669"/>
    <property type="project" value="UniProtKB-KW"/>
</dbReference>
<evidence type="ECO:0000313" key="6">
    <source>
        <dbReference type="EMBL" id="MBD2722983.1"/>
    </source>
</evidence>
<sequence length="447" mass="49299">MRLPAQAQPLLRRAQQLDDSLDLPTSSGPGEFELDATWARYYATQGNHRQAEHYWLRAYQKATAARLDKLRPRYLQELAAFYDARGQLVEAQRYSRAYIALADTLSAAQAAFHVAQYENERMEQAKNAQINELRQAQAVQAERLRLGNWLLLGALVAVLVVSGLSAFIYRQLRVNRRTLHQLRQTQSQLVQAEKMAFLGELTAGIAHELQNPLNFMKNFAEVSTDLVEDMNGRGPVRSAGLEQEILTGLKQNLQQISQHGQRASSIIKDMLAHSRSGTGPRELSDLNALADESLTLAYEGLCAQDKTFRATLGKDFDSRLTPVPVVAQDLGRVLLNLCTNALHAVRQRQREALVAGVGAAYEPTVTVSTHRPGGRAVEIRVKDNGTGMPESVQAKIFQPFFTTKPEGEGTGLGLSLSHDIVTKGHGGTLTVESRPGEGTEFVVRLPA</sequence>
<evidence type="ECO:0000259" key="5">
    <source>
        <dbReference type="PROSITE" id="PS50109"/>
    </source>
</evidence>
<dbReference type="Proteomes" id="UP000606003">
    <property type="component" value="Unassembled WGS sequence"/>
</dbReference>
<feature type="transmembrane region" description="Helical" evidence="4">
    <location>
        <begin position="149"/>
        <end position="169"/>
    </location>
</feature>
<keyword evidence="6" id="KW-0808">Transferase</keyword>
<proteinExistence type="predicted"/>
<dbReference type="PRINTS" id="PR00344">
    <property type="entry name" value="BCTRLSENSOR"/>
</dbReference>
<dbReference type="Pfam" id="PF00512">
    <property type="entry name" value="HisKA"/>
    <property type="match status" value="1"/>
</dbReference>
<evidence type="ECO:0000256" key="2">
    <source>
        <dbReference type="ARBA" id="ARBA00012438"/>
    </source>
</evidence>
<dbReference type="Pfam" id="PF02518">
    <property type="entry name" value="HATPase_c"/>
    <property type="match status" value="1"/>
</dbReference>
<name>A0ABR8JVI7_9BACT</name>
<dbReference type="SMART" id="SM00388">
    <property type="entry name" value="HisKA"/>
    <property type="match status" value="1"/>
</dbReference>
<evidence type="ECO:0000313" key="7">
    <source>
        <dbReference type="Proteomes" id="UP000606003"/>
    </source>
</evidence>
<dbReference type="PANTHER" id="PTHR43065">
    <property type="entry name" value="SENSOR HISTIDINE KINASE"/>
    <property type="match status" value="1"/>
</dbReference>
<dbReference type="CDD" id="cd00082">
    <property type="entry name" value="HisKA"/>
    <property type="match status" value="1"/>
</dbReference>
<comment type="caution">
    <text evidence="6">The sequence shown here is derived from an EMBL/GenBank/DDBJ whole genome shotgun (WGS) entry which is preliminary data.</text>
</comment>
<dbReference type="InterPro" id="IPR005467">
    <property type="entry name" value="His_kinase_dom"/>
</dbReference>
<dbReference type="Gene3D" id="3.30.565.10">
    <property type="entry name" value="Histidine kinase-like ATPase, C-terminal domain"/>
    <property type="match status" value="1"/>
</dbReference>
<organism evidence="6 7">
    <name type="scientific">Hymenobacter armeniacus</name>
    <dbReference type="NCBI Taxonomy" id="2771358"/>
    <lineage>
        <taxon>Bacteria</taxon>
        <taxon>Pseudomonadati</taxon>
        <taxon>Bacteroidota</taxon>
        <taxon>Cytophagia</taxon>
        <taxon>Cytophagales</taxon>
        <taxon>Hymenobacteraceae</taxon>
        <taxon>Hymenobacter</taxon>
    </lineage>
</organism>
<dbReference type="SUPFAM" id="SSF47384">
    <property type="entry name" value="Homodimeric domain of signal transducing histidine kinase"/>
    <property type="match status" value="1"/>
</dbReference>
<evidence type="ECO:0000256" key="1">
    <source>
        <dbReference type="ARBA" id="ARBA00000085"/>
    </source>
</evidence>
<keyword evidence="6" id="KW-0418">Kinase</keyword>
<dbReference type="Gene3D" id="1.10.287.130">
    <property type="match status" value="1"/>
</dbReference>
<dbReference type="InterPro" id="IPR004358">
    <property type="entry name" value="Sig_transdc_His_kin-like_C"/>
</dbReference>
<dbReference type="InterPro" id="IPR003661">
    <property type="entry name" value="HisK_dim/P_dom"/>
</dbReference>
<reference evidence="6 7" key="1">
    <citation type="submission" date="2020-09" db="EMBL/GenBank/DDBJ databases">
        <authorList>
            <person name="Kim M.K."/>
        </authorList>
    </citation>
    <scope>NUCLEOTIDE SEQUENCE [LARGE SCALE GENOMIC DNA]</scope>
    <source>
        <strain evidence="6 7">BT189</strain>
    </source>
</reference>
<dbReference type="InterPro" id="IPR036890">
    <property type="entry name" value="HATPase_C_sf"/>
</dbReference>
<feature type="domain" description="Histidine kinase" evidence="5">
    <location>
        <begin position="204"/>
        <end position="447"/>
    </location>
</feature>
<dbReference type="PANTHER" id="PTHR43065:SF42">
    <property type="entry name" value="TWO-COMPONENT SENSOR PPRA"/>
    <property type="match status" value="1"/>
</dbReference>
<keyword evidence="4" id="KW-1133">Transmembrane helix</keyword>
<dbReference type="InterPro" id="IPR003594">
    <property type="entry name" value="HATPase_dom"/>
</dbReference>
<dbReference type="InterPro" id="IPR036097">
    <property type="entry name" value="HisK_dim/P_sf"/>
</dbReference>
<keyword evidence="7" id="KW-1185">Reference proteome</keyword>
<accession>A0ABR8JVI7</accession>
<evidence type="ECO:0000256" key="3">
    <source>
        <dbReference type="ARBA" id="ARBA00022553"/>
    </source>
</evidence>
<keyword evidence="3" id="KW-0597">Phosphoprotein</keyword>
<dbReference type="SUPFAM" id="SSF55874">
    <property type="entry name" value="ATPase domain of HSP90 chaperone/DNA topoisomerase II/histidine kinase"/>
    <property type="match status" value="1"/>
</dbReference>
<dbReference type="EC" id="2.7.13.3" evidence="2"/>
<dbReference type="EMBL" id="JACXAC010000004">
    <property type="protein sequence ID" value="MBD2722983.1"/>
    <property type="molecule type" value="Genomic_DNA"/>
</dbReference>
<gene>
    <name evidence="6" type="ORF">IC234_12680</name>
</gene>
<dbReference type="SMART" id="SM00387">
    <property type="entry name" value="HATPase_c"/>
    <property type="match status" value="1"/>
</dbReference>
<protein>
    <recommendedName>
        <fullName evidence="2">histidine kinase</fullName>
        <ecNumber evidence="2">2.7.13.3</ecNumber>
    </recommendedName>
</protein>
<evidence type="ECO:0000256" key="4">
    <source>
        <dbReference type="SAM" id="Phobius"/>
    </source>
</evidence>
<comment type="catalytic activity">
    <reaction evidence="1">
        <text>ATP + protein L-histidine = ADP + protein N-phospho-L-histidine.</text>
        <dbReference type="EC" id="2.7.13.3"/>
    </reaction>
</comment>